<dbReference type="GO" id="GO:0016740">
    <property type="term" value="F:transferase activity"/>
    <property type="evidence" value="ECO:0007669"/>
    <property type="project" value="UniProtKB-KW"/>
</dbReference>
<protein>
    <submittedName>
        <fullName evidence="2">Glycosyltransferase</fullName>
    </submittedName>
</protein>
<proteinExistence type="predicted"/>
<feature type="domain" description="Glycosyltransferase 2-like" evidence="1">
    <location>
        <begin position="6"/>
        <end position="177"/>
    </location>
</feature>
<dbReference type="InterPro" id="IPR029044">
    <property type="entry name" value="Nucleotide-diphossugar_trans"/>
</dbReference>
<evidence type="ECO:0000313" key="2">
    <source>
        <dbReference type="EMBL" id="KKP88981.1"/>
    </source>
</evidence>
<accession>A0A0G0DJL5</accession>
<reference evidence="2 3" key="1">
    <citation type="journal article" date="2015" name="Nature">
        <title>rRNA introns, odd ribosomes, and small enigmatic genomes across a large radiation of phyla.</title>
        <authorList>
            <person name="Brown C.T."/>
            <person name="Hug L.A."/>
            <person name="Thomas B.C."/>
            <person name="Sharon I."/>
            <person name="Castelle C.J."/>
            <person name="Singh A."/>
            <person name="Wilkins M.J."/>
            <person name="Williams K.H."/>
            <person name="Banfield J.F."/>
        </authorList>
    </citation>
    <scope>NUCLEOTIDE SEQUENCE [LARGE SCALE GENOMIC DNA]</scope>
</reference>
<keyword evidence="2" id="KW-0808">Transferase</keyword>
<dbReference type="PANTHER" id="PTHR43179">
    <property type="entry name" value="RHAMNOSYLTRANSFERASE WBBL"/>
    <property type="match status" value="1"/>
</dbReference>
<dbReference type="Proteomes" id="UP000034316">
    <property type="component" value="Unassembled WGS sequence"/>
</dbReference>
<dbReference type="EMBL" id="LBRB01000005">
    <property type="protein sequence ID" value="KKP88981.1"/>
    <property type="molecule type" value="Genomic_DNA"/>
</dbReference>
<dbReference type="AlphaFoldDB" id="A0A0G0DJL5"/>
<comment type="caution">
    <text evidence="2">The sequence shown here is derived from an EMBL/GenBank/DDBJ whole genome shotgun (WGS) entry which is preliminary data.</text>
</comment>
<dbReference type="STRING" id="1618333.UR93_C0005G0037"/>
<evidence type="ECO:0000259" key="1">
    <source>
        <dbReference type="Pfam" id="PF00535"/>
    </source>
</evidence>
<name>A0A0G0DJL5_9BACT</name>
<evidence type="ECO:0000313" key="3">
    <source>
        <dbReference type="Proteomes" id="UP000034316"/>
    </source>
</evidence>
<sequence length="302" mass="34775">MNKKLSIIILNYNGYDDTVLCLKSLRKSSSVFTTYILDNGSGDNSFEKLQKIVNQNEIVIRSEENLGFAEGNNYLAKVADKDGCDYLLLINNDMTIEPDMVDKLIKATEKTDKFGAVSPLIYYMDKKRIWYAGGQTNWFITGTSYSYEKLPNNLHLQPTQFCSGGCMLIDNSLYKKLGGFDKRFFAYNEDSDLSERIKKAGNLLYFEPEAVVYHKVNATLGSRNPLQIYYHIRNKLLFLSKNGRWYHFPTVILYTLYKDFLWNIMGALIKPQKGKWKRVMGAWLGLSDFILGNFGKCQHKII</sequence>
<dbReference type="SUPFAM" id="SSF53448">
    <property type="entry name" value="Nucleotide-diphospho-sugar transferases"/>
    <property type="match status" value="1"/>
</dbReference>
<dbReference type="PANTHER" id="PTHR43179:SF11">
    <property type="entry name" value="GLYCOSYL TRANSFERASE"/>
    <property type="match status" value="1"/>
</dbReference>
<gene>
    <name evidence="2" type="ORF">UR93_C0005G0037</name>
</gene>
<dbReference type="InterPro" id="IPR001173">
    <property type="entry name" value="Glyco_trans_2-like"/>
</dbReference>
<organism evidence="2 3">
    <name type="scientific">Berkelbacteria bacterium GW2011_GWA2_35_9</name>
    <dbReference type="NCBI Taxonomy" id="1618333"/>
    <lineage>
        <taxon>Bacteria</taxon>
        <taxon>Candidatus Berkelbacteria</taxon>
    </lineage>
</organism>
<dbReference type="Pfam" id="PF00535">
    <property type="entry name" value="Glycos_transf_2"/>
    <property type="match status" value="1"/>
</dbReference>
<dbReference type="CDD" id="cd04186">
    <property type="entry name" value="GT_2_like_c"/>
    <property type="match status" value="1"/>
</dbReference>
<dbReference type="Gene3D" id="3.90.550.10">
    <property type="entry name" value="Spore Coat Polysaccharide Biosynthesis Protein SpsA, Chain A"/>
    <property type="match status" value="1"/>
</dbReference>